<dbReference type="SFLD" id="SFLDG01129">
    <property type="entry name" value="C1.5:_HAD__Beta-PGM__Phosphata"/>
    <property type="match status" value="1"/>
</dbReference>
<dbReference type="RefSeq" id="WP_011641432.1">
    <property type="nucleotide sequence ID" value="NC_008346.1"/>
</dbReference>
<dbReference type="Proteomes" id="UP000001968">
    <property type="component" value="Chromosome"/>
</dbReference>
<dbReference type="KEGG" id="swo:Swol_2046"/>
<dbReference type="GO" id="GO:0016787">
    <property type="term" value="F:hydrolase activity"/>
    <property type="evidence" value="ECO:0007669"/>
    <property type="project" value="UniProtKB-KW"/>
</dbReference>
<dbReference type="PANTHER" id="PTHR43316">
    <property type="entry name" value="HYDROLASE, HALOACID DELAHOGENASE-RELATED"/>
    <property type="match status" value="1"/>
</dbReference>
<evidence type="ECO:0000256" key="1">
    <source>
        <dbReference type="ARBA" id="ARBA00022801"/>
    </source>
</evidence>
<dbReference type="OrthoDB" id="9809962at2"/>
<dbReference type="InterPro" id="IPR051540">
    <property type="entry name" value="S-2-haloacid_dehalogenase"/>
</dbReference>
<dbReference type="InterPro" id="IPR036412">
    <property type="entry name" value="HAD-like_sf"/>
</dbReference>
<name>Q0AVB4_SYNWW</name>
<dbReference type="InterPro" id="IPR023214">
    <property type="entry name" value="HAD_sf"/>
</dbReference>
<sequence length="235" mass="27345">MFKAVLFDLDGTLLNIDMDFFLQKYFARMQKMAWEAGYSDTEGLVEQVFKSTGAMISDRNPEYSNEEIFMRDFFSNGKYPEKDFREFFERFYEREFPLLEPYCKAFAGVPEMMEKLFDQDLKVVVATNAVFPLTALQQRLNWAGVGHFDYDLITSYEIMHFCKPHQEYYQEVAEVIGVKPEECLMVGNDVGEDLPAGKIGMKTFLVEDMLIDQGVGLSPDWRGKLNDLFSFMEKI</sequence>
<proteinExistence type="predicted"/>
<dbReference type="PRINTS" id="PR00413">
    <property type="entry name" value="HADHALOGNASE"/>
</dbReference>
<evidence type="ECO:0000313" key="3">
    <source>
        <dbReference type="Proteomes" id="UP000001968"/>
    </source>
</evidence>
<dbReference type="HOGENOM" id="CLU_064956_1_0_9"/>
<organism evidence="2 3">
    <name type="scientific">Syntrophomonas wolfei subsp. wolfei (strain DSM 2245B / Goettingen)</name>
    <dbReference type="NCBI Taxonomy" id="335541"/>
    <lineage>
        <taxon>Bacteria</taxon>
        <taxon>Bacillati</taxon>
        <taxon>Bacillota</taxon>
        <taxon>Clostridia</taxon>
        <taxon>Eubacteriales</taxon>
        <taxon>Syntrophomonadaceae</taxon>
        <taxon>Syntrophomonas</taxon>
    </lineage>
</organism>
<dbReference type="PROSITE" id="PS01228">
    <property type="entry name" value="COF_1"/>
    <property type="match status" value="1"/>
</dbReference>
<evidence type="ECO:0000313" key="2">
    <source>
        <dbReference type="EMBL" id="ABI69340.1"/>
    </source>
</evidence>
<dbReference type="PANTHER" id="PTHR43316:SF3">
    <property type="entry name" value="HALOACID DEHALOGENASE, TYPE II (AFU_ORTHOLOGUE AFUA_2G07750)-RELATED"/>
    <property type="match status" value="1"/>
</dbReference>
<dbReference type="SFLD" id="SFLDS00003">
    <property type="entry name" value="Haloacid_Dehalogenase"/>
    <property type="match status" value="1"/>
</dbReference>
<dbReference type="AlphaFoldDB" id="Q0AVB4"/>
<keyword evidence="3" id="KW-1185">Reference proteome</keyword>
<gene>
    <name evidence="2" type="ordered locus">Swol_2046</name>
</gene>
<dbReference type="eggNOG" id="COG0637">
    <property type="taxonomic scope" value="Bacteria"/>
</dbReference>
<dbReference type="InterPro" id="IPR006439">
    <property type="entry name" value="HAD-SF_hydro_IA"/>
</dbReference>
<keyword evidence="1" id="KW-0378">Hydrolase</keyword>
<dbReference type="SUPFAM" id="SSF56784">
    <property type="entry name" value="HAD-like"/>
    <property type="match status" value="1"/>
</dbReference>
<dbReference type="Gene3D" id="3.40.50.1000">
    <property type="entry name" value="HAD superfamily/HAD-like"/>
    <property type="match status" value="1"/>
</dbReference>
<evidence type="ECO:0008006" key="4">
    <source>
        <dbReference type="Google" id="ProtNLM"/>
    </source>
</evidence>
<accession>Q0AVB4</accession>
<protein>
    <recommendedName>
        <fullName evidence="4">HAD family hydrolase</fullName>
    </recommendedName>
</protein>
<dbReference type="Pfam" id="PF00702">
    <property type="entry name" value="Hydrolase"/>
    <property type="match status" value="1"/>
</dbReference>
<dbReference type="EMBL" id="CP000448">
    <property type="protein sequence ID" value="ABI69340.1"/>
    <property type="molecule type" value="Genomic_DNA"/>
</dbReference>
<dbReference type="STRING" id="335541.Swol_2046"/>
<reference evidence="3" key="1">
    <citation type="journal article" date="2010" name="Environ. Microbiol.">
        <title>The genome of Syntrophomonas wolfei: new insights into syntrophic metabolism and biohydrogen production.</title>
        <authorList>
            <person name="Sieber J.R."/>
            <person name="Sims D.R."/>
            <person name="Han C."/>
            <person name="Kim E."/>
            <person name="Lykidis A."/>
            <person name="Lapidus A.L."/>
            <person name="McDonnald E."/>
            <person name="Rohlin L."/>
            <person name="Culley D.E."/>
            <person name="Gunsalus R."/>
            <person name="McInerney M.J."/>
        </authorList>
    </citation>
    <scope>NUCLEOTIDE SEQUENCE [LARGE SCALE GENOMIC DNA]</scope>
    <source>
        <strain evidence="3">DSM 2245B / Goettingen</strain>
    </source>
</reference>